<dbReference type="PANTHER" id="PTHR11814">
    <property type="entry name" value="SULFATE TRANSPORTER"/>
    <property type="match status" value="1"/>
</dbReference>
<feature type="transmembrane region" description="Helical" evidence="5">
    <location>
        <begin position="50"/>
        <end position="72"/>
    </location>
</feature>
<dbReference type="InterPro" id="IPR011547">
    <property type="entry name" value="SLC26A/SulP_dom"/>
</dbReference>
<feature type="transmembrane region" description="Helical" evidence="5">
    <location>
        <begin position="380"/>
        <end position="409"/>
    </location>
</feature>
<feature type="transmembrane region" description="Helical" evidence="5">
    <location>
        <begin position="21"/>
        <end position="44"/>
    </location>
</feature>
<dbReference type="Pfam" id="PF01740">
    <property type="entry name" value="STAS"/>
    <property type="match status" value="1"/>
</dbReference>
<keyword evidence="8" id="KW-1185">Reference proteome</keyword>
<dbReference type="CDD" id="cd07042">
    <property type="entry name" value="STAS_SulP_like_sulfate_transporter"/>
    <property type="match status" value="1"/>
</dbReference>
<keyword evidence="4 5" id="KW-0472">Membrane</keyword>
<sequence>MFKNFVLNLKNEFRGYDSSTLVKDMLSGLTVTAVALPLALAFGVSSGATAASGMITAIFAGIIIGLLGGASYQISGPTGAMTAVLVPIALQFGIQGILVAGFISGIILLIAGILKFGHIVNYIPLPVITGFTSGIAVIIALGQIDNFFGTVSKGKNAIEKIISYSSLGFNPHLSTISIGLLVILVMLLWPKKLNNIFPSSLAGLIIAVIVSSLGNLHVAVVGNIPAKLILNDRLNFAALSIENIRALIMPSISIAALGMIESLLCGSAGGTMKNEKFNADQELIAQGVGNIIIPILGGVPATAAIARTSVGIKSGSKTRLTSVFHSIGLIISMFLLAPIMSKIPLSALAGVLIVTAWKMNDWNRISNIFSKKFKGAIWKFILTMAATIFFDLTTAIIIGTLFSLILFIARISDIDITISDVHPERLSAINIDMQKLKNAKVIYFTGPLYFGTSDKLTNAMSELDSASLVVLSMRGIPMIDVSCALALHKCIRELNVKGVEVVFSAVQPKVEEMLKRTDTSNFINNGNIFWSTDDALASILEKKVV</sequence>
<dbReference type="SUPFAM" id="SSF52091">
    <property type="entry name" value="SpoIIaa-like"/>
    <property type="match status" value="1"/>
</dbReference>
<comment type="subcellular location">
    <subcellularLocation>
        <location evidence="1">Membrane</location>
        <topology evidence="1">Multi-pass membrane protein</topology>
    </subcellularLocation>
</comment>
<dbReference type="InterPro" id="IPR001902">
    <property type="entry name" value="SLC26A/SulP_fam"/>
</dbReference>
<organism evidence="7 8">
    <name type="scientific">Candidatus Clostridium stratigraminis</name>
    <dbReference type="NCBI Taxonomy" id="3381661"/>
    <lineage>
        <taxon>Bacteria</taxon>
        <taxon>Bacillati</taxon>
        <taxon>Bacillota</taxon>
        <taxon>Clostridia</taxon>
        <taxon>Eubacteriales</taxon>
        <taxon>Clostridiaceae</taxon>
        <taxon>Clostridium</taxon>
    </lineage>
</organism>
<feature type="transmembrane region" description="Helical" evidence="5">
    <location>
        <begin position="201"/>
        <end position="224"/>
    </location>
</feature>
<dbReference type="EMBL" id="JBJHZZ010000022">
    <property type="protein sequence ID" value="MFL0248599.1"/>
    <property type="molecule type" value="Genomic_DNA"/>
</dbReference>
<dbReference type="Pfam" id="PF00916">
    <property type="entry name" value="Sulfate_transp"/>
    <property type="match status" value="1"/>
</dbReference>
<reference evidence="7 8" key="1">
    <citation type="submission" date="2024-11" db="EMBL/GenBank/DDBJ databases">
        <authorList>
            <person name="Heng Y.C."/>
            <person name="Lim A.C.H."/>
            <person name="Lee J.K.Y."/>
            <person name="Kittelmann S."/>
        </authorList>
    </citation>
    <scope>NUCLEOTIDE SEQUENCE [LARGE SCALE GENOMIC DNA]</scope>
    <source>
        <strain evidence="7 8">WILCCON 0185</strain>
    </source>
</reference>
<dbReference type="InterPro" id="IPR036513">
    <property type="entry name" value="STAS_dom_sf"/>
</dbReference>
<feature type="transmembrane region" description="Helical" evidence="5">
    <location>
        <begin position="318"/>
        <end position="337"/>
    </location>
</feature>
<feature type="transmembrane region" description="Helical" evidence="5">
    <location>
        <begin position="244"/>
        <end position="264"/>
    </location>
</feature>
<protein>
    <submittedName>
        <fullName evidence="7">SulP family inorganic anion transporter</fullName>
    </submittedName>
</protein>
<evidence type="ECO:0000256" key="2">
    <source>
        <dbReference type="ARBA" id="ARBA00022692"/>
    </source>
</evidence>
<dbReference type="Proteomes" id="UP001623591">
    <property type="component" value="Unassembled WGS sequence"/>
</dbReference>
<dbReference type="InterPro" id="IPR002645">
    <property type="entry name" value="STAS_dom"/>
</dbReference>
<evidence type="ECO:0000256" key="3">
    <source>
        <dbReference type="ARBA" id="ARBA00022989"/>
    </source>
</evidence>
<evidence type="ECO:0000259" key="6">
    <source>
        <dbReference type="PROSITE" id="PS50801"/>
    </source>
</evidence>
<name>A0ABW8T7R2_9CLOT</name>
<evidence type="ECO:0000313" key="7">
    <source>
        <dbReference type="EMBL" id="MFL0248599.1"/>
    </source>
</evidence>
<gene>
    <name evidence="7" type="ORF">ACJDUG_16770</name>
</gene>
<feature type="transmembrane region" description="Helical" evidence="5">
    <location>
        <begin position="161"/>
        <end position="189"/>
    </location>
</feature>
<feature type="transmembrane region" description="Helical" evidence="5">
    <location>
        <begin position="119"/>
        <end position="141"/>
    </location>
</feature>
<feature type="transmembrane region" description="Helical" evidence="5">
    <location>
        <begin position="84"/>
        <end position="113"/>
    </location>
</feature>
<keyword evidence="3 5" id="KW-1133">Transmembrane helix</keyword>
<dbReference type="RefSeq" id="WP_406771027.1">
    <property type="nucleotide sequence ID" value="NZ_JBJHZZ010000022.1"/>
</dbReference>
<dbReference type="PROSITE" id="PS50801">
    <property type="entry name" value="STAS"/>
    <property type="match status" value="1"/>
</dbReference>
<proteinExistence type="predicted"/>
<comment type="caution">
    <text evidence="7">The sequence shown here is derived from an EMBL/GenBank/DDBJ whole genome shotgun (WGS) entry which is preliminary data.</text>
</comment>
<dbReference type="Gene3D" id="3.30.750.24">
    <property type="entry name" value="STAS domain"/>
    <property type="match status" value="1"/>
</dbReference>
<accession>A0ABW8T7R2</accession>
<evidence type="ECO:0000313" key="8">
    <source>
        <dbReference type="Proteomes" id="UP001623591"/>
    </source>
</evidence>
<evidence type="ECO:0000256" key="1">
    <source>
        <dbReference type="ARBA" id="ARBA00004141"/>
    </source>
</evidence>
<evidence type="ECO:0000256" key="4">
    <source>
        <dbReference type="ARBA" id="ARBA00023136"/>
    </source>
</evidence>
<keyword evidence="2 5" id="KW-0812">Transmembrane</keyword>
<evidence type="ECO:0000256" key="5">
    <source>
        <dbReference type="SAM" id="Phobius"/>
    </source>
</evidence>
<feature type="domain" description="STAS" evidence="6">
    <location>
        <begin position="429"/>
        <end position="539"/>
    </location>
</feature>
<feature type="transmembrane region" description="Helical" evidence="5">
    <location>
        <begin position="284"/>
        <end position="306"/>
    </location>
</feature>